<gene>
    <name evidence="4" type="ORF">G5B40_20820</name>
</gene>
<reference evidence="4 5" key="1">
    <citation type="submission" date="2020-02" db="EMBL/GenBank/DDBJ databases">
        <title>complete genome sequence of Rhodobacteraceae bacterium.</title>
        <authorList>
            <person name="Park J."/>
            <person name="Kim Y.-S."/>
            <person name="Kim K.-H."/>
        </authorList>
    </citation>
    <scope>NUCLEOTIDE SEQUENCE [LARGE SCALE GENOMIC DNA]</scope>
    <source>
        <strain evidence="4 5">RR4-56</strain>
    </source>
</reference>
<dbReference type="PRINTS" id="PR00793">
    <property type="entry name" value="PROAMNOPTASE"/>
</dbReference>
<dbReference type="AlphaFoldDB" id="A0A7M3T6P6"/>
<evidence type="ECO:0000313" key="5">
    <source>
        <dbReference type="Proteomes" id="UP000503336"/>
    </source>
</evidence>
<evidence type="ECO:0000256" key="2">
    <source>
        <dbReference type="ARBA" id="ARBA00022801"/>
    </source>
</evidence>
<dbReference type="RefSeq" id="WP_165103040.1">
    <property type="nucleotide sequence ID" value="NZ_CP049056.1"/>
</dbReference>
<dbReference type="InterPro" id="IPR050266">
    <property type="entry name" value="AB_hydrolase_sf"/>
</dbReference>
<sequence>MITGIGAAAALPLVGCAGGTEMSETAHPPIGDFIEVNGVRLHYVDEGAGPPIVLIHGASGNLRDWTFSMVDRLKDRFRVIAIDRPGHGYSGRLAIDGADPEAQARLFAAAATALGAERALIAGHSWGGALAAAWALDRPDQVAGAAIIAGATYPWDGDGGLLYSLGAGPLSPIVGGIARLYVRGDRAGKFVAEVFAPNPVTPGYVEYVGVELALRADTFRWNAQDIDRLNDNLARISPRYGELAMPIEIVHGEADTIVGLEIHSRRLQADAQDATLIVLPGIGHMPHHVREDEVVAALDRLAVRAGFA</sequence>
<dbReference type="SUPFAM" id="SSF53474">
    <property type="entry name" value="alpha/beta-Hydrolases"/>
    <property type="match status" value="1"/>
</dbReference>
<proteinExistence type="inferred from homology"/>
<name>A0A7M3T6P6_9RHOB</name>
<evidence type="ECO:0000256" key="1">
    <source>
        <dbReference type="ARBA" id="ARBA00010088"/>
    </source>
</evidence>
<dbReference type="GO" id="GO:0008233">
    <property type="term" value="F:peptidase activity"/>
    <property type="evidence" value="ECO:0007669"/>
    <property type="project" value="InterPro"/>
</dbReference>
<dbReference type="PANTHER" id="PTHR43798:SF24">
    <property type="entry name" value="CIS-3-ALKYL-4-ALKYLOXETAN-2-ONE DECARBOXYLASE"/>
    <property type="match status" value="1"/>
</dbReference>
<feature type="domain" description="AB hydrolase-1" evidence="3">
    <location>
        <begin position="52"/>
        <end position="297"/>
    </location>
</feature>
<dbReference type="PRINTS" id="PR00111">
    <property type="entry name" value="ABHYDROLASE"/>
</dbReference>
<dbReference type="Proteomes" id="UP000503336">
    <property type="component" value="Chromosome"/>
</dbReference>
<dbReference type="InterPro" id="IPR000073">
    <property type="entry name" value="AB_hydrolase_1"/>
</dbReference>
<accession>A0A7M3T6P6</accession>
<keyword evidence="2 4" id="KW-0378">Hydrolase</keyword>
<evidence type="ECO:0000313" key="4">
    <source>
        <dbReference type="EMBL" id="QIE57677.1"/>
    </source>
</evidence>
<comment type="similarity">
    <text evidence="1">Belongs to the peptidase S33 family.</text>
</comment>
<dbReference type="Gene3D" id="3.40.50.1820">
    <property type="entry name" value="alpha/beta hydrolase"/>
    <property type="match status" value="1"/>
</dbReference>
<protein>
    <submittedName>
        <fullName evidence="4">Alpha/beta hydrolase</fullName>
    </submittedName>
</protein>
<dbReference type="InterPro" id="IPR002410">
    <property type="entry name" value="Peptidase_S33"/>
</dbReference>
<dbReference type="KEGG" id="hdh:G5B40_20820"/>
<dbReference type="Pfam" id="PF12697">
    <property type="entry name" value="Abhydrolase_6"/>
    <property type="match status" value="1"/>
</dbReference>
<evidence type="ECO:0000259" key="3">
    <source>
        <dbReference type="Pfam" id="PF12697"/>
    </source>
</evidence>
<dbReference type="GO" id="GO:0006508">
    <property type="term" value="P:proteolysis"/>
    <property type="evidence" value="ECO:0007669"/>
    <property type="project" value="InterPro"/>
</dbReference>
<dbReference type="EMBL" id="CP049056">
    <property type="protein sequence ID" value="QIE57677.1"/>
    <property type="molecule type" value="Genomic_DNA"/>
</dbReference>
<dbReference type="PANTHER" id="PTHR43798">
    <property type="entry name" value="MONOACYLGLYCEROL LIPASE"/>
    <property type="match status" value="1"/>
</dbReference>
<dbReference type="GO" id="GO:0016020">
    <property type="term" value="C:membrane"/>
    <property type="evidence" value="ECO:0007669"/>
    <property type="project" value="TreeGrafter"/>
</dbReference>
<organism evidence="4 5">
    <name type="scientific">Pikeienuella piscinae</name>
    <dbReference type="NCBI Taxonomy" id="2748098"/>
    <lineage>
        <taxon>Bacteria</taxon>
        <taxon>Pseudomonadati</taxon>
        <taxon>Pseudomonadota</taxon>
        <taxon>Alphaproteobacteria</taxon>
        <taxon>Rhodobacterales</taxon>
        <taxon>Paracoccaceae</taxon>
        <taxon>Pikeienuella</taxon>
    </lineage>
</organism>
<dbReference type="InterPro" id="IPR029058">
    <property type="entry name" value="AB_hydrolase_fold"/>
</dbReference>
<keyword evidence="5" id="KW-1185">Reference proteome</keyword>